<dbReference type="InterPro" id="IPR005646">
    <property type="entry name" value="FapA"/>
</dbReference>
<dbReference type="Proteomes" id="UP001575105">
    <property type="component" value="Unassembled WGS sequence"/>
</dbReference>
<protein>
    <submittedName>
        <fullName evidence="2">DUF342 domain-containing protein</fullName>
    </submittedName>
</protein>
<dbReference type="InterPro" id="IPR036145">
    <property type="entry name" value="MinC_C_sf"/>
</dbReference>
<dbReference type="InterPro" id="IPR046865">
    <property type="entry name" value="FapA_b_solenoid"/>
</dbReference>
<dbReference type="Pfam" id="PF03961">
    <property type="entry name" value="FapA"/>
    <property type="match status" value="1"/>
</dbReference>
<dbReference type="EMBL" id="JBGUBD010000001">
    <property type="protein sequence ID" value="MFA9476834.1"/>
    <property type="molecule type" value="Genomic_DNA"/>
</dbReference>
<organism evidence="2 3">
    <name type="scientific">Natronomicrosphaera hydrolytica</name>
    <dbReference type="NCBI Taxonomy" id="3242702"/>
    <lineage>
        <taxon>Bacteria</taxon>
        <taxon>Pseudomonadati</taxon>
        <taxon>Planctomycetota</taxon>
        <taxon>Phycisphaerae</taxon>
        <taxon>Phycisphaerales</taxon>
        <taxon>Phycisphaeraceae</taxon>
        <taxon>Natronomicrosphaera</taxon>
    </lineage>
</organism>
<dbReference type="PANTHER" id="PTHR38032:SF1">
    <property type="entry name" value="RNA-BINDING PROTEIN KHPB N-TERMINAL DOMAIN-CONTAINING PROTEIN"/>
    <property type="match status" value="1"/>
</dbReference>
<proteinExistence type="predicted"/>
<feature type="domain" description="Flagellar Assembly Protein A N-terminal region" evidence="1">
    <location>
        <begin position="88"/>
        <end position="256"/>
    </location>
</feature>
<reference evidence="2 3" key="1">
    <citation type="submission" date="2024-08" db="EMBL/GenBank/DDBJ databases">
        <title>Whole-genome sequencing of halo(alkali)philic microorganisms from hypersaline lakes.</title>
        <authorList>
            <person name="Sorokin D.Y."/>
            <person name="Merkel A.Y."/>
            <person name="Messina E."/>
            <person name="Yakimov M."/>
        </authorList>
    </citation>
    <scope>NUCLEOTIDE SEQUENCE [LARGE SCALE GENOMIC DNA]</scope>
    <source>
        <strain evidence="2 3">AB-hyl4</strain>
    </source>
</reference>
<evidence type="ECO:0000259" key="1">
    <source>
        <dbReference type="Pfam" id="PF20250"/>
    </source>
</evidence>
<dbReference type="PANTHER" id="PTHR38032">
    <property type="entry name" value="POLYMERASE-RELATED"/>
    <property type="match status" value="1"/>
</dbReference>
<dbReference type="SUPFAM" id="SSF63848">
    <property type="entry name" value="Cell-division inhibitor MinC, C-terminal domain"/>
    <property type="match status" value="1"/>
</dbReference>
<name>A0ABV4U1X8_9BACT</name>
<dbReference type="Pfam" id="PF20250">
    <property type="entry name" value="FapA_N"/>
    <property type="match status" value="1"/>
</dbReference>
<accession>A0ABV4U1X8</accession>
<gene>
    <name evidence="2" type="ORF">ACERK3_00875</name>
</gene>
<comment type="caution">
    <text evidence="2">The sequence shown here is derived from an EMBL/GenBank/DDBJ whole genome shotgun (WGS) entry which is preliminary data.</text>
</comment>
<sequence length="543" mass="58747">MGSRSKTVNAPSEYSGRITRQLVDRAEELFNTAIHRDKLEPVLDEILEHADELADSEREQLQQIARLMDGANGGLGSDRRLSLPGSFELEPSADKMFLLLKVHPPVSGGSAVSVDEVLNWLKQRNITTGVDLKTVRRAVEQASQGEEVSDTVIVRGRPAKPGQDGKLERFGRRTADGPLDRLTSMQLTSGDIWMCRPGDVVMRHQPATPGELGFTALGEEIAPPEPKALEPVAGRHIRVDGNDFIAEVAGVVLFDDDRVEARKALIVTQDVTRQSDPIDFDGDVQIRAGVRSGARIKATGNILVEGPVEAAEIESTEGDVILRSGVAGQRAAVIRAARDIEARFAESASLFAGQNINLQVGSLHSRLLAYSEINATQGKGHLAGGAMMAGEKIAVKQLGARGGVRTDVTVGLGREVLENLAQLDQLTARAAQRRNAAAELADQIRRAVGDPAKLQPKELGVYTKLEQLQLICDVQIRKLNERRKELLDEAARDSNGRIEVLTSIMSNVHVTIGSGDLTAEDTPGPCTLVFDEAKEKVAIRRGR</sequence>
<evidence type="ECO:0000313" key="3">
    <source>
        <dbReference type="Proteomes" id="UP001575105"/>
    </source>
</evidence>
<dbReference type="RefSeq" id="WP_425343760.1">
    <property type="nucleotide sequence ID" value="NZ_JBGUBD010000001.1"/>
</dbReference>
<dbReference type="InterPro" id="IPR046866">
    <property type="entry name" value="FapA_N"/>
</dbReference>
<evidence type="ECO:0000313" key="2">
    <source>
        <dbReference type="EMBL" id="MFA9476834.1"/>
    </source>
</evidence>
<keyword evidence="3" id="KW-1185">Reference proteome</keyword>